<keyword evidence="3" id="KW-0210">Decarboxylase</keyword>
<dbReference type="InterPro" id="IPR002129">
    <property type="entry name" value="PyrdxlP-dep_de-COase"/>
</dbReference>
<dbReference type="InterPro" id="IPR015424">
    <property type="entry name" value="PyrdxlP-dep_Trfase"/>
</dbReference>
<reference evidence="7 8" key="1">
    <citation type="submission" date="2024-01" db="EMBL/GenBank/DDBJ databases">
        <title>Multi-omics insights into the function and evolution of sodium benzoate biodegradation pathways in Benzoatithermus flavus gen. nov., sp. nov. from hot spring.</title>
        <authorList>
            <person name="Hu C.-J."/>
            <person name="Li W.-J."/>
        </authorList>
    </citation>
    <scope>NUCLEOTIDE SEQUENCE [LARGE SCALE GENOMIC DNA]</scope>
    <source>
        <strain evidence="7 8">SYSU G07066</strain>
    </source>
</reference>
<comment type="similarity">
    <text evidence="2 6">Belongs to the group II decarboxylase family.</text>
</comment>
<evidence type="ECO:0000256" key="6">
    <source>
        <dbReference type="RuleBase" id="RU000382"/>
    </source>
</evidence>
<dbReference type="SUPFAM" id="SSF53383">
    <property type="entry name" value="PLP-dependent transferases"/>
    <property type="match status" value="1"/>
</dbReference>
<evidence type="ECO:0000256" key="4">
    <source>
        <dbReference type="ARBA" id="ARBA00022898"/>
    </source>
</evidence>
<dbReference type="Gene3D" id="3.90.1150.10">
    <property type="entry name" value="Aspartate Aminotransferase, domain 1"/>
    <property type="match status" value="1"/>
</dbReference>
<evidence type="ECO:0000313" key="7">
    <source>
        <dbReference type="EMBL" id="MEK0085520.1"/>
    </source>
</evidence>
<accession>A0ABU8XWD6</accession>
<dbReference type="PRINTS" id="PR00800">
    <property type="entry name" value="YHDCRBOXLASE"/>
</dbReference>
<dbReference type="EMBL" id="JBBLZC010000029">
    <property type="protein sequence ID" value="MEK0085520.1"/>
    <property type="molecule type" value="Genomic_DNA"/>
</dbReference>
<dbReference type="Gene3D" id="3.40.640.10">
    <property type="entry name" value="Type I PLP-dependent aspartate aminotransferase-like (Major domain)"/>
    <property type="match status" value="1"/>
</dbReference>
<dbReference type="PANTHER" id="PTHR11999:SF70">
    <property type="entry name" value="MIP05841P"/>
    <property type="match status" value="1"/>
</dbReference>
<evidence type="ECO:0000256" key="5">
    <source>
        <dbReference type="ARBA" id="ARBA00023239"/>
    </source>
</evidence>
<name>A0ABU8XWD6_9PROT</name>
<protein>
    <submittedName>
        <fullName evidence="7">Pyridoxal-dependent decarboxylase</fullName>
    </submittedName>
</protein>
<dbReference type="PANTHER" id="PTHR11999">
    <property type="entry name" value="GROUP II PYRIDOXAL-5-PHOSPHATE DECARBOXYLASE"/>
    <property type="match status" value="1"/>
</dbReference>
<keyword evidence="5 6" id="KW-0456">Lyase</keyword>
<dbReference type="InterPro" id="IPR010977">
    <property type="entry name" value="Aromatic_deC"/>
</dbReference>
<gene>
    <name evidence="7" type="ORF">U1T56_20400</name>
</gene>
<dbReference type="Pfam" id="PF00282">
    <property type="entry name" value="Pyridoxal_deC"/>
    <property type="match status" value="1"/>
</dbReference>
<dbReference type="InterPro" id="IPR021115">
    <property type="entry name" value="Pyridoxal-P_BS"/>
</dbReference>
<evidence type="ECO:0000256" key="2">
    <source>
        <dbReference type="ARBA" id="ARBA00009533"/>
    </source>
</evidence>
<dbReference type="InterPro" id="IPR015422">
    <property type="entry name" value="PyrdxlP-dep_Trfase_small"/>
</dbReference>
<dbReference type="Gene3D" id="1.20.1340.10">
    <property type="entry name" value="dopa decarboxylase, N-terminal domain"/>
    <property type="match status" value="1"/>
</dbReference>
<proteinExistence type="inferred from homology"/>
<keyword evidence="8" id="KW-1185">Reference proteome</keyword>
<comment type="caution">
    <text evidence="7">The sequence shown here is derived from an EMBL/GenBank/DDBJ whole genome shotgun (WGS) entry which is preliminary data.</text>
</comment>
<organism evidence="7 8">
    <name type="scientific">Benzoatithermus flavus</name>
    <dbReference type="NCBI Taxonomy" id="3108223"/>
    <lineage>
        <taxon>Bacteria</taxon>
        <taxon>Pseudomonadati</taxon>
        <taxon>Pseudomonadota</taxon>
        <taxon>Alphaproteobacteria</taxon>
        <taxon>Geminicoccales</taxon>
        <taxon>Geminicoccaceae</taxon>
        <taxon>Benzoatithermus</taxon>
    </lineage>
</organism>
<dbReference type="Proteomes" id="UP001375743">
    <property type="component" value="Unassembled WGS sequence"/>
</dbReference>
<dbReference type="RefSeq" id="WP_418161371.1">
    <property type="nucleotide sequence ID" value="NZ_JBBLZC010000029.1"/>
</dbReference>
<keyword evidence="4 6" id="KW-0663">Pyridoxal phosphate</keyword>
<sequence>MSSDDRPDGTLDPEDWEAFRAICHRAVDRMIERWAHARERPVWQSVPDAVKDALAGEGPPERGIGLEATLRRFEELILPYPTGNTHPRFLGWVHGSGTPVGALAEFLAGAMNANLGGREHAPVHVERQVIRWSRTLFGLPEGASGLLVGGTSTATLIGLACAREAKCPGDVRREGLQGGPARLTGYTSREAHGSVTKAFELLGLGREHLRLVPVDAELRMDVRALQEAVAADRAAGFHPFCVVATAGTVNTGAIDDLAAIGHFCREQSLWLHVDAAFGGLAVLVPELAPRLAGIEQADSLAFDFHKWLHVPYDAGCVLIRDEGIHRATFALRPDYLAAAERGLAGGNPWFCEYGIDLSRGFRALKVWFTLLAYGLDRLGEAIARNCADAAWLGERVAETPELELLAPVALNIVCFRWRDGRLSPAALDALNAAVVADLHEEGIAAPSTTQLDGRLAIRACLCNHRTDRSDLAALLEGVITLARRRAATL</sequence>
<evidence type="ECO:0000313" key="8">
    <source>
        <dbReference type="Proteomes" id="UP001375743"/>
    </source>
</evidence>
<dbReference type="InterPro" id="IPR015421">
    <property type="entry name" value="PyrdxlP-dep_Trfase_major"/>
</dbReference>
<evidence type="ECO:0000256" key="1">
    <source>
        <dbReference type="ARBA" id="ARBA00001933"/>
    </source>
</evidence>
<dbReference type="PROSITE" id="PS00392">
    <property type="entry name" value="DDC_GAD_HDC_YDC"/>
    <property type="match status" value="1"/>
</dbReference>
<evidence type="ECO:0000256" key="3">
    <source>
        <dbReference type="ARBA" id="ARBA00022793"/>
    </source>
</evidence>
<comment type="cofactor">
    <cofactor evidence="1 6">
        <name>pyridoxal 5'-phosphate</name>
        <dbReference type="ChEBI" id="CHEBI:597326"/>
    </cofactor>
</comment>